<keyword evidence="3" id="KW-0722">Serine protease inhibitor</keyword>
<keyword evidence="3" id="KW-0646">Protease inhibitor</keyword>
<protein>
    <recommendedName>
        <fullName evidence="10">Alpha-2-macroglobulin bait region domain-containing protein</fullName>
    </recommendedName>
</protein>
<evidence type="ECO:0000259" key="7">
    <source>
        <dbReference type="SMART" id="SM01359"/>
    </source>
</evidence>
<dbReference type="InterPro" id="IPR011625">
    <property type="entry name" value="A2M_N_BRD"/>
</dbReference>
<organism>
    <name type="scientific">Branchiostoma floridae</name>
    <name type="common">Florida lancelet</name>
    <name type="synonym">Amphioxus</name>
    <dbReference type="NCBI Taxonomy" id="7739"/>
    <lineage>
        <taxon>Eukaryota</taxon>
        <taxon>Metazoa</taxon>
        <taxon>Chordata</taxon>
        <taxon>Cephalochordata</taxon>
        <taxon>Leptocardii</taxon>
        <taxon>Amphioxiformes</taxon>
        <taxon>Branchiostomatidae</taxon>
        <taxon>Branchiostoma</taxon>
    </lineage>
</organism>
<feature type="domain" description="Alpha-2-macroglobulin bait region" evidence="7">
    <location>
        <begin position="510"/>
        <end position="646"/>
    </location>
</feature>
<proteinExistence type="inferred from homology"/>
<feature type="signal peptide" evidence="6">
    <location>
        <begin position="1"/>
        <end position="15"/>
    </location>
</feature>
<name>C3XUC2_BRAFL</name>
<dbReference type="InterPro" id="IPR050473">
    <property type="entry name" value="A2M/Complement_sys"/>
</dbReference>
<dbReference type="AlphaFoldDB" id="C3XUC2"/>
<dbReference type="InterPro" id="IPR041555">
    <property type="entry name" value="MG3"/>
</dbReference>
<reference evidence="9" key="1">
    <citation type="journal article" date="2008" name="Nature">
        <title>The amphioxus genome and the evolution of the chordate karyotype.</title>
        <authorList>
            <consortium name="US DOE Joint Genome Institute (JGI-PGF)"/>
            <person name="Putnam N.H."/>
            <person name="Butts T."/>
            <person name="Ferrier D.E.K."/>
            <person name="Furlong R.F."/>
            <person name="Hellsten U."/>
            <person name="Kawashima T."/>
            <person name="Robinson-Rechavi M."/>
            <person name="Shoguchi E."/>
            <person name="Terry A."/>
            <person name="Yu J.-K."/>
            <person name="Benito-Gutierrez E.L."/>
            <person name="Dubchak I."/>
            <person name="Garcia-Fernandez J."/>
            <person name="Gibson-Brown J.J."/>
            <person name="Grigoriev I.V."/>
            <person name="Horton A.C."/>
            <person name="de Jong P.J."/>
            <person name="Jurka J."/>
            <person name="Kapitonov V.V."/>
            <person name="Kohara Y."/>
            <person name="Kuroki Y."/>
            <person name="Lindquist E."/>
            <person name="Lucas S."/>
            <person name="Osoegawa K."/>
            <person name="Pennacchio L.A."/>
            <person name="Salamov A.A."/>
            <person name="Satou Y."/>
            <person name="Sauka-Spengler T."/>
            <person name="Schmutz J."/>
            <person name="Shin-I T."/>
            <person name="Toyoda A."/>
            <person name="Bronner-Fraser M."/>
            <person name="Fujiyama A."/>
            <person name="Holland L.Z."/>
            <person name="Holland P.W.H."/>
            <person name="Satoh N."/>
            <person name="Rokhsar D.S."/>
        </authorList>
    </citation>
    <scope>NUCLEOTIDE SEQUENCE [LARGE SCALE GENOMIC DNA]</scope>
    <source>
        <strain evidence="9">S238N-H82</strain>
        <tissue evidence="9">Testes</tissue>
    </source>
</reference>
<feature type="chain" id="PRO_5013379613" description="Alpha-2-macroglobulin bait region domain-containing protein" evidence="6">
    <location>
        <begin position="16"/>
        <end position="787"/>
    </location>
</feature>
<dbReference type="Gene3D" id="6.20.50.160">
    <property type="match status" value="1"/>
</dbReference>
<dbReference type="PANTHER" id="PTHR11412:SF136">
    <property type="entry name" value="CD109 ANTIGEN"/>
    <property type="match status" value="1"/>
</dbReference>
<dbReference type="Pfam" id="PF17791">
    <property type="entry name" value="MG3"/>
    <property type="match status" value="1"/>
</dbReference>
<evidence type="ECO:0000256" key="5">
    <source>
        <dbReference type="ARBA" id="ARBA00023180"/>
    </source>
</evidence>
<accession>C3XUC2</accession>
<gene>
    <name evidence="9" type="ORF">BRAFLDRAFT_120994</name>
</gene>
<sequence>MRGLLLLCVLGSVLAQKELDVPSPTPGTPGTFLIMAPKVVRPGRPLTMSVSILDPAAASVQVTATLMQNGRPTGTPASGDFSPSADGTLELVVPGDLTAAGTYKLKVEGTGGLTFTEEKDLTFNSKSSSIFVQTDKGKYKPGQTVKMRALAVDAELKTKKEQFDIDIFVSIQCNAFEFLYMEDPQGNKIVQWRGLQNDDGIVEKEFPLSDQPLLGDWKIVAMLAGGDQVEQPFGVEEYVLPKFEVTISTNSFFAQTEDNLQGTFNAKYTYGKNVEGQGKVTAKLRSVGSNFRPTDNSIELNAIALFVRYNVDVVDPTPSFNLVATVKDSDNNFVTCETCGAYQLGGSSGMAVMEIGIPSGFYVEDADLMALVENQNLPTLKRAERSTDNKKAVLYFDEMNASPTCVTLTSRRSMPVAKTQPSVVKVYDYYKPDVKASNVYQSETLKNTNICDVCDDCTGCRTRRSPQNGANGGPALVVDTLLGMVTYNDVSETAVSHSANKAESPSSTYIQVTTSTPEVMAGEVAQFTVKSTSPISYFSYQVLSRGNIVVADRVDVSPDDTQKSFTVPTTAQMAPSSRMVVYWMTDTGEVCNDGLTFTVKGAFENQVSVSYDKDRAEPAEDIAVTVRADPDSLVALLTVDQSVLLLASGNDITQEKVLAELEEYDPAEDGSSSGGPGIMWRRKKRSIWWPMPTSGADAHAVFENAGVIVITDAMVYQKQPDYWWDFGGPFPGVLDNIMFGPQLEIAAAGAGVDVLTDGGGGGTALQEVKQVRSFFPETWLWSNATAG</sequence>
<evidence type="ECO:0000256" key="2">
    <source>
        <dbReference type="ARBA" id="ARBA00022729"/>
    </source>
</evidence>
<dbReference type="GO" id="GO:0004867">
    <property type="term" value="F:serine-type endopeptidase inhibitor activity"/>
    <property type="evidence" value="ECO:0007669"/>
    <property type="project" value="UniProtKB-KW"/>
</dbReference>
<dbReference type="Gene3D" id="2.60.40.690">
    <property type="entry name" value="Alpha-macroglobulin, receptor-binding domain"/>
    <property type="match status" value="1"/>
</dbReference>
<dbReference type="SUPFAM" id="SSF49410">
    <property type="entry name" value="Alpha-macroglobulin receptor domain"/>
    <property type="match status" value="1"/>
</dbReference>
<dbReference type="InterPro" id="IPR036595">
    <property type="entry name" value="A-macroglobulin_rcpt-bd_sf"/>
</dbReference>
<evidence type="ECO:0008006" key="10">
    <source>
        <dbReference type="Google" id="ProtNLM"/>
    </source>
</evidence>
<dbReference type="EMBL" id="GG666464">
    <property type="protein sequence ID" value="EEN68496.1"/>
    <property type="molecule type" value="Genomic_DNA"/>
</dbReference>
<evidence type="ECO:0000259" key="8">
    <source>
        <dbReference type="SMART" id="SM01361"/>
    </source>
</evidence>
<evidence type="ECO:0000256" key="6">
    <source>
        <dbReference type="SAM" id="SignalP"/>
    </source>
</evidence>
<evidence type="ECO:0000256" key="3">
    <source>
        <dbReference type="ARBA" id="ARBA00022900"/>
    </source>
</evidence>
<dbReference type="Gene3D" id="2.60.40.2950">
    <property type="match status" value="1"/>
</dbReference>
<dbReference type="SMART" id="SM01359">
    <property type="entry name" value="A2M_N_2"/>
    <property type="match status" value="1"/>
</dbReference>
<keyword evidence="5" id="KW-0325">Glycoprotein</keyword>
<dbReference type="Pfam" id="PF01835">
    <property type="entry name" value="MG2"/>
    <property type="match status" value="1"/>
</dbReference>
<comment type="similarity">
    <text evidence="1">Belongs to the protease inhibitor I39 (alpha-2-macroglobulin) family.</text>
</comment>
<dbReference type="InterPro" id="IPR002890">
    <property type="entry name" value="MG2"/>
</dbReference>
<keyword evidence="2 6" id="KW-0732">Signal</keyword>
<dbReference type="PANTHER" id="PTHR11412">
    <property type="entry name" value="MACROGLOBULIN / COMPLEMENT"/>
    <property type="match status" value="1"/>
</dbReference>
<evidence type="ECO:0000256" key="4">
    <source>
        <dbReference type="ARBA" id="ARBA00022966"/>
    </source>
</evidence>
<dbReference type="FunFam" id="2.60.40.1930:FF:000001">
    <property type="entry name" value="CD109 isoform 3"/>
    <property type="match status" value="1"/>
</dbReference>
<dbReference type="Gene3D" id="2.60.40.1940">
    <property type="match status" value="1"/>
</dbReference>
<dbReference type="Pfam" id="PF07677">
    <property type="entry name" value="A2M_recep"/>
    <property type="match status" value="1"/>
</dbReference>
<feature type="domain" description="Alpha-macroglobulin receptor-binding" evidence="8">
    <location>
        <begin position="348"/>
        <end position="440"/>
    </location>
</feature>
<keyword evidence="4" id="KW-0882">Thioester bond</keyword>
<dbReference type="Gene3D" id="2.60.40.1930">
    <property type="match status" value="2"/>
</dbReference>
<dbReference type="SMART" id="SM01361">
    <property type="entry name" value="A2M_recep"/>
    <property type="match status" value="1"/>
</dbReference>
<dbReference type="STRING" id="7739.C3XUC2"/>
<evidence type="ECO:0000313" key="9">
    <source>
        <dbReference type="EMBL" id="EEN68496.1"/>
    </source>
</evidence>
<evidence type="ECO:0000256" key="1">
    <source>
        <dbReference type="ARBA" id="ARBA00010952"/>
    </source>
</evidence>
<dbReference type="Pfam" id="PF07703">
    <property type="entry name" value="A2M_BRD"/>
    <property type="match status" value="1"/>
</dbReference>
<dbReference type="InParanoid" id="C3XUC2"/>
<dbReference type="eggNOG" id="KOG1366">
    <property type="taxonomic scope" value="Eukaryota"/>
</dbReference>
<dbReference type="GO" id="GO:0005576">
    <property type="term" value="C:extracellular region"/>
    <property type="evidence" value="ECO:0007669"/>
    <property type="project" value="InterPro"/>
</dbReference>
<dbReference type="InterPro" id="IPR009048">
    <property type="entry name" value="A-macroglobulin_rcpt-bd"/>
</dbReference>